<evidence type="ECO:0000256" key="5">
    <source>
        <dbReference type="ARBA" id="ARBA00022968"/>
    </source>
</evidence>
<dbReference type="GO" id="GO:0005768">
    <property type="term" value="C:endosome"/>
    <property type="evidence" value="ECO:0007669"/>
    <property type="project" value="TreeGrafter"/>
</dbReference>
<dbReference type="EMBL" id="JABFUD020000023">
    <property type="protein sequence ID" value="KAI5061474.1"/>
    <property type="molecule type" value="Genomic_DNA"/>
</dbReference>
<dbReference type="InterPro" id="IPR008630">
    <property type="entry name" value="Glyco_trans_34"/>
</dbReference>
<evidence type="ECO:0000256" key="6">
    <source>
        <dbReference type="ARBA" id="ARBA00023034"/>
    </source>
</evidence>
<evidence type="ECO:0000256" key="4">
    <source>
        <dbReference type="ARBA" id="ARBA00022679"/>
    </source>
</evidence>
<dbReference type="Proteomes" id="UP000886520">
    <property type="component" value="Chromosome 23"/>
</dbReference>
<comment type="similarity">
    <text evidence="2">Belongs to the glycosyltransferase 34 family.</text>
</comment>
<dbReference type="InterPro" id="IPR029044">
    <property type="entry name" value="Nucleotide-diphossugar_trans"/>
</dbReference>
<name>A0A9D4U4J9_ADICA</name>
<dbReference type="OrthoDB" id="407658at2759"/>
<dbReference type="GO" id="GO:0005802">
    <property type="term" value="C:trans-Golgi network"/>
    <property type="evidence" value="ECO:0007669"/>
    <property type="project" value="TreeGrafter"/>
</dbReference>
<comment type="subcellular location">
    <subcellularLocation>
        <location evidence="1">Golgi apparatus membrane</location>
        <topology evidence="1">Single-pass type II membrane protein</topology>
    </subcellularLocation>
</comment>
<keyword evidence="4" id="KW-0808">Transferase</keyword>
<organism evidence="7 8">
    <name type="scientific">Adiantum capillus-veneris</name>
    <name type="common">Maidenhair fern</name>
    <dbReference type="NCBI Taxonomy" id="13818"/>
    <lineage>
        <taxon>Eukaryota</taxon>
        <taxon>Viridiplantae</taxon>
        <taxon>Streptophyta</taxon>
        <taxon>Embryophyta</taxon>
        <taxon>Tracheophyta</taxon>
        <taxon>Polypodiopsida</taxon>
        <taxon>Polypodiidae</taxon>
        <taxon>Polypodiales</taxon>
        <taxon>Pteridineae</taxon>
        <taxon>Pteridaceae</taxon>
        <taxon>Vittarioideae</taxon>
        <taxon>Adiantum</taxon>
    </lineage>
</organism>
<keyword evidence="3" id="KW-0328">Glycosyltransferase</keyword>
<protein>
    <submittedName>
        <fullName evidence="7">Uncharacterized protein</fullName>
    </submittedName>
</protein>
<evidence type="ECO:0000313" key="7">
    <source>
        <dbReference type="EMBL" id="KAI5061474.1"/>
    </source>
</evidence>
<keyword evidence="5" id="KW-0812">Transmembrane</keyword>
<dbReference type="PANTHER" id="PTHR31311:SF3">
    <property type="entry name" value="GLYCOSYLTRANSFERASE 7-RELATED"/>
    <property type="match status" value="1"/>
</dbReference>
<keyword evidence="8" id="KW-1185">Reference proteome</keyword>
<keyword evidence="5" id="KW-0735">Signal-anchor</keyword>
<comment type="caution">
    <text evidence="7">The sequence shown here is derived from an EMBL/GenBank/DDBJ whole genome shotgun (WGS) entry which is preliminary data.</text>
</comment>
<dbReference type="Gene3D" id="3.90.550.10">
    <property type="entry name" value="Spore Coat Polysaccharide Biosynthesis Protein SpsA, Chain A"/>
    <property type="match status" value="1"/>
</dbReference>
<evidence type="ECO:0000256" key="1">
    <source>
        <dbReference type="ARBA" id="ARBA00004323"/>
    </source>
</evidence>
<accession>A0A9D4U4J9</accession>
<evidence type="ECO:0000256" key="2">
    <source>
        <dbReference type="ARBA" id="ARBA00005664"/>
    </source>
</evidence>
<gene>
    <name evidence="7" type="ORF">GOP47_0023979</name>
</gene>
<dbReference type="Pfam" id="PF05637">
    <property type="entry name" value="Glyco_transf_34"/>
    <property type="match status" value="1"/>
</dbReference>
<evidence type="ECO:0000313" key="8">
    <source>
        <dbReference type="Proteomes" id="UP000886520"/>
    </source>
</evidence>
<dbReference type="PANTHER" id="PTHR31311">
    <property type="entry name" value="XYLOGLUCAN 6-XYLOSYLTRANSFERASE 5-RELATED-RELATED"/>
    <property type="match status" value="1"/>
</dbReference>
<dbReference type="GO" id="GO:0000139">
    <property type="term" value="C:Golgi membrane"/>
    <property type="evidence" value="ECO:0007669"/>
    <property type="project" value="UniProtKB-SubCell"/>
</dbReference>
<dbReference type="AlphaFoldDB" id="A0A9D4U4J9"/>
<dbReference type="GO" id="GO:0008378">
    <property type="term" value="F:galactosyltransferase activity"/>
    <property type="evidence" value="ECO:0007669"/>
    <property type="project" value="TreeGrafter"/>
</dbReference>
<evidence type="ECO:0000256" key="3">
    <source>
        <dbReference type="ARBA" id="ARBA00022676"/>
    </source>
</evidence>
<proteinExistence type="inferred from homology"/>
<keyword evidence="6" id="KW-0333">Golgi apparatus</keyword>
<sequence>MTMKKVSDFVLLMAGALLAFILFAGFLKAFSSSNDGPSPGSIFLPVLNRPNQAERISKIAATASPSISSASPPSLTSTLSAASVAASLSPSQAAVESIVKDVSILPQECHLGRRHIQDWDIERHLLLAKHPTVKKYTHNGKPRLFMLTGSQPQPCHGDKGDYLMLKSLKNKIDYCMLHDVQIFYNMAVLDKSMDSFWSKLPLIRASMEAHPEAEWFWWIDSDVVITDMLFELPLHLYKPYNLVVHGWEREVFEKKSVMGLNAGSFLVRNCGWSFKFMDRWASMGPKGRIRDIAGRLQSKLLHDRPPDYPGDDQAALIYFMIREHDQWGDKILLERRFNLNGYWLDMVGNLEGIEAGEWRKKGKGTNLLRPFVTHFAGCQPCTGNRTPPSRISNVSTKWSVPSILQTTKCYTPWGSIILTSILLM</sequence>
<reference evidence="7" key="1">
    <citation type="submission" date="2021-01" db="EMBL/GenBank/DDBJ databases">
        <title>Adiantum capillus-veneris genome.</title>
        <authorList>
            <person name="Fang Y."/>
            <person name="Liao Q."/>
        </authorList>
    </citation>
    <scope>NUCLEOTIDE SEQUENCE</scope>
    <source>
        <strain evidence="7">H3</strain>
        <tissue evidence="7">Leaf</tissue>
    </source>
</reference>